<name>A0ABV4QFI5_9ACTN</name>
<dbReference type="Proteomes" id="UP001569963">
    <property type="component" value="Unassembled WGS sequence"/>
</dbReference>
<proteinExistence type="predicted"/>
<dbReference type="EMBL" id="JAXCEI010000010">
    <property type="protein sequence ID" value="MFA1541898.1"/>
    <property type="molecule type" value="Genomic_DNA"/>
</dbReference>
<dbReference type="Gene3D" id="3.10.129.10">
    <property type="entry name" value="Hotdog Thioesterase"/>
    <property type="match status" value="1"/>
</dbReference>
<gene>
    <name evidence="1" type="ORF">SM611_23455</name>
</gene>
<organism evidence="1 2">
    <name type="scientific">Actinomadura monticuli</name>
    <dbReference type="NCBI Taxonomy" id="3097367"/>
    <lineage>
        <taxon>Bacteria</taxon>
        <taxon>Bacillati</taxon>
        <taxon>Actinomycetota</taxon>
        <taxon>Actinomycetes</taxon>
        <taxon>Streptosporangiales</taxon>
        <taxon>Thermomonosporaceae</taxon>
        <taxon>Actinomadura</taxon>
    </lineage>
</organism>
<evidence type="ECO:0000313" key="1">
    <source>
        <dbReference type="EMBL" id="MFA1541898.1"/>
    </source>
</evidence>
<dbReference type="SUPFAM" id="SSF54637">
    <property type="entry name" value="Thioesterase/thiol ester dehydrase-isomerase"/>
    <property type="match status" value="1"/>
</dbReference>
<comment type="caution">
    <text evidence="1">The sequence shown here is derived from an EMBL/GenBank/DDBJ whole genome shotgun (WGS) entry which is preliminary data.</text>
</comment>
<accession>A0ABV4QFI5</accession>
<keyword evidence="2" id="KW-1185">Reference proteome</keyword>
<sequence>MTLCTPPVEITQALIDDLVRLGGYTHPLFDPAGDAPAPMPGQGVLLLMGGLVERSGLLDRAIALLELREVRFLRMLRAGTTLHVELAPGPAEPTSSGKVVQHYDWTAVDAEGGRILRARALMLMRPPGAPSR</sequence>
<dbReference type="InterPro" id="IPR029069">
    <property type="entry name" value="HotDog_dom_sf"/>
</dbReference>
<protein>
    <submittedName>
        <fullName evidence="1">Uncharacterized protein</fullName>
    </submittedName>
</protein>
<reference evidence="1 2" key="1">
    <citation type="submission" date="2023-11" db="EMBL/GenBank/DDBJ databases">
        <title>Actinomadura monticuli sp. nov., isolated from volcanic ash.</title>
        <authorList>
            <person name="Lee S.D."/>
            <person name="Yang H."/>
            <person name="Kim I.S."/>
        </authorList>
    </citation>
    <scope>NUCLEOTIDE SEQUENCE [LARGE SCALE GENOMIC DNA]</scope>
    <source>
        <strain evidence="1 2">DLS-62</strain>
    </source>
</reference>
<dbReference type="RefSeq" id="WP_371952054.1">
    <property type="nucleotide sequence ID" value="NZ_JAXCEI010000010.1"/>
</dbReference>
<evidence type="ECO:0000313" key="2">
    <source>
        <dbReference type="Proteomes" id="UP001569963"/>
    </source>
</evidence>